<proteinExistence type="predicted"/>
<reference evidence="1" key="1">
    <citation type="submission" date="2021-09" db="EMBL/GenBank/DDBJ databases">
        <authorList>
            <person name="Martin H S."/>
        </authorList>
    </citation>
    <scope>NUCLEOTIDE SEQUENCE</scope>
</reference>
<evidence type="ECO:0000313" key="2">
    <source>
        <dbReference type="Proteomes" id="UP000789524"/>
    </source>
</evidence>
<gene>
    <name evidence="1" type="ORF">DCHRY22_LOCUS11460</name>
</gene>
<dbReference type="AlphaFoldDB" id="A0A8J2RB35"/>
<dbReference type="Proteomes" id="UP000789524">
    <property type="component" value="Unassembled WGS sequence"/>
</dbReference>
<accession>A0A8J2RB35</accession>
<protein>
    <submittedName>
        <fullName evidence="1">(African queen) hypothetical protein</fullName>
    </submittedName>
</protein>
<comment type="caution">
    <text evidence="1">The sequence shown here is derived from an EMBL/GenBank/DDBJ whole genome shotgun (WGS) entry which is preliminary data.</text>
</comment>
<dbReference type="OrthoDB" id="7032617at2759"/>
<keyword evidence="2" id="KW-1185">Reference proteome</keyword>
<dbReference type="EMBL" id="CAKASE010000074">
    <property type="protein sequence ID" value="CAG9575587.1"/>
    <property type="molecule type" value="Genomic_DNA"/>
</dbReference>
<sequence>MRARVVARVRRVPEGLIPGGRVPKERSWRGGAAVCRSVTAVPARCTLVVPLLFILVSDSYVYMVTAWSATSAGVRQPYICRFRSDAKDGRCPKQPQVNSE</sequence>
<name>A0A8J2RB35_9NEOP</name>
<organism evidence="1 2">
    <name type="scientific">Danaus chrysippus</name>
    <name type="common">African queen</name>
    <dbReference type="NCBI Taxonomy" id="151541"/>
    <lineage>
        <taxon>Eukaryota</taxon>
        <taxon>Metazoa</taxon>
        <taxon>Ecdysozoa</taxon>
        <taxon>Arthropoda</taxon>
        <taxon>Hexapoda</taxon>
        <taxon>Insecta</taxon>
        <taxon>Pterygota</taxon>
        <taxon>Neoptera</taxon>
        <taxon>Endopterygota</taxon>
        <taxon>Lepidoptera</taxon>
        <taxon>Glossata</taxon>
        <taxon>Ditrysia</taxon>
        <taxon>Papilionoidea</taxon>
        <taxon>Nymphalidae</taxon>
        <taxon>Danainae</taxon>
        <taxon>Danaini</taxon>
        <taxon>Danaina</taxon>
        <taxon>Danaus</taxon>
        <taxon>Anosia</taxon>
    </lineage>
</organism>
<evidence type="ECO:0000313" key="1">
    <source>
        <dbReference type="EMBL" id="CAG9575587.1"/>
    </source>
</evidence>